<dbReference type="InterPro" id="IPR041354">
    <property type="entry name" value="4PPT_N"/>
</dbReference>
<feature type="domain" description="4'-phosphopantetheinyl transferase" evidence="12">
    <location>
        <begin position="138"/>
        <end position="218"/>
    </location>
</feature>
<dbReference type="Pfam" id="PF01648">
    <property type="entry name" value="ACPS"/>
    <property type="match status" value="1"/>
</dbReference>
<dbReference type="Proteomes" id="UP001554567">
    <property type="component" value="Unassembled WGS sequence"/>
</dbReference>
<evidence type="ECO:0000256" key="11">
    <source>
        <dbReference type="ARBA" id="ARBA00049191"/>
    </source>
</evidence>
<dbReference type="InterPro" id="IPR003542">
    <property type="entry name" value="Enbac_synth_compD-like"/>
</dbReference>
<evidence type="ECO:0000256" key="3">
    <source>
        <dbReference type="ARBA" id="ARBA00008342"/>
    </source>
</evidence>
<keyword evidence="7" id="KW-0259">Enterobactin biosynthesis</keyword>
<comment type="function">
    <text evidence="1">Involved in the biosynthesis of the siderophore enterobactin (enterochelin), which is a macrocyclic trimeric lactone of N-(2,3-dihydroxybenzoyl)-serine. The serine trilactone serves as a scaffolding for the three catechol functionalities that provide hexadentate coordination for the tightly ligated iron(2+) atoms. Plays an essential role in the assembly of the enterobactin by catalyzing the transfer of the 4'-phosphopantetheine (Ppant) moiety from coenzyme A to the apo-domains of both EntB (ArCP domain) and EntF (PCP domain) to yield their holo-forms which make them competent for the activation of 2,3-dihydroxybenzoate (DHB) and L-serine, respectively.</text>
</comment>
<comment type="similarity">
    <text evidence="3">Belongs to the P-Pant transferase superfamily. EntD family.</text>
</comment>
<evidence type="ECO:0000256" key="8">
    <source>
        <dbReference type="ARBA" id="ARBA00029894"/>
    </source>
</evidence>
<dbReference type="InterPro" id="IPR037143">
    <property type="entry name" value="4-PPantetheinyl_Trfase_dom_sf"/>
</dbReference>
<evidence type="ECO:0000256" key="10">
    <source>
        <dbReference type="ARBA" id="ARBA00049176"/>
    </source>
</evidence>
<evidence type="ECO:0000256" key="4">
    <source>
        <dbReference type="ARBA" id="ARBA00011503"/>
    </source>
</evidence>
<evidence type="ECO:0000259" key="13">
    <source>
        <dbReference type="Pfam" id="PF17837"/>
    </source>
</evidence>
<evidence type="ECO:0000256" key="2">
    <source>
        <dbReference type="ARBA" id="ARBA00004993"/>
    </source>
</evidence>
<dbReference type="EMBL" id="JBFKZN010000006">
    <property type="protein sequence ID" value="MEW5290181.1"/>
    <property type="molecule type" value="Genomic_DNA"/>
</dbReference>
<dbReference type="Pfam" id="PF17837">
    <property type="entry name" value="4PPT_N"/>
    <property type="match status" value="1"/>
</dbReference>
<accession>A0ABV3N359</accession>
<gene>
    <name evidence="14" type="ORF">ABW286_13480</name>
</gene>
<sequence length="255" mass="28473">MNNQQKTSIEIFATNPELSFPDTDFLQDIVLSSPSGHSDVILMQASYNLSSFGEGLFSDFAVPPPAHLTQAVRKRRAEYLASRVCVRHALNLMGVNDFILENDADRSPVWPAGIVGSLSHTDSSVRLLVAPSASGKLLGIDCEHVIEEYTAKKMQDMIVSAQERKVLQQSRWPYGLALTLAFSLKESLYKALYPQIRQFMDFNAAEITTCDEEAGLMVIRLARHYSTDFPAGRLFTGHVQIQQNQVLSWIIAPQR</sequence>
<comment type="pathway">
    <text evidence="2">Siderophore biosynthesis; enterobactin biosynthesis.</text>
</comment>
<dbReference type="Gene3D" id="3.90.470.20">
    <property type="entry name" value="4'-phosphopantetheinyl transferase domain"/>
    <property type="match status" value="1"/>
</dbReference>
<evidence type="ECO:0000256" key="1">
    <source>
        <dbReference type="ARBA" id="ARBA00003937"/>
    </source>
</evidence>
<reference evidence="14 15" key="1">
    <citation type="submission" date="2024-07" db="EMBL/GenBank/DDBJ databases">
        <authorList>
            <person name="Dulla G.F.J."/>
            <person name="Delorm J.G."/>
        </authorList>
    </citation>
    <scope>NUCLEOTIDE SEQUENCE [LARGE SCALE GENOMIC DNA]</scope>
    <source>
        <strain evidence="14 15">JGD 233</strain>
    </source>
</reference>
<evidence type="ECO:0000256" key="7">
    <source>
        <dbReference type="ARBA" id="ARBA00023191"/>
    </source>
</evidence>
<feature type="domain" description="4'-phosphopantetheinyl transferase N-terminal" evidence="13">
    <location>
        <begin position="67"/>
        <end position="125"/>
    </location>
</feature>
<name>A0ABV3N359_9GAMM</name>
<comment type="catalytic activity">
    <reaction evidence="11">
        <text>apo-[peptidyl-carrier protein] + CoA = holo-[peptidyl-carrier protein] + adenosine 3',5'-bisphosphate + H(+)</text>
        <dbReference type="Rhea" id="RHEA:46228"/>
        <dbReference type="Rhea" id="RHEA-COMP:11479"/>
        <dbReference type="Rhea" id="RHEA-COMP:11480"/>
        <dbReference type="ChEBI" id="CHEBI:15378"/>
        <dbReference type="ChEBI" id="CHEBI:29999"/>
        <dbReference type="ChEBI" id="CHEBI:57287"/>
        <dbReference type="ChEBI" id="CHEBI:58343"/>
        <dbReference type="ChEBI" id="CHEBI:64479"/>
    </reaction>
</comment>
<dbReference type="GO" id="GO:0016740">
    <property type="term" value="F:transferase activity"/>
    <property type="evidence" value="ECO:0007669"/>
    <property type="project" value="UniProtKB-KW"/>
</dbReference>
<comment type="subunit">
    <text evidence="4">EntB, EntD, EntE, and EntF form a multienzyme complex called enterobactin synthase.</text>
</comment>
<proteinExistence type="inferred from homology"/>
<protein>
    <recommendedName>
        <fullName evidence="5">Enterobactin synthase component D</fullName>
    </recommendedName>
    <alternativeName>
        <fullName evidence="8">4'-phosphopantetheinyl transferase EntD</fullName>
    </alternativeName>
    <alternativeName>
        <fullName evidence="9">Enterochelin synthase D</fullName>
    </alternativeName>
</protein>
<evidence type="ECO:0000313" key="14">
    <source>
        <dbReference type="EMBL" id="MEW5290181.1"/>
    </source>
</evidence>
<dbReference type="PRINTS" id="PR01399">
    <property type="entry name" value="ENTSNTHTASED"/>
</dbReference>
<organism evidence="14 15">
    <name type="scientific">Erwinia papayae</name>
    <dbReference type="NCBI Taxonomy" id="206499"/>
    <lineage>
        <taxon>Bacteria</taxon>
        <taxon>Pseudomonadati</taxon>
        <taxon>Pseudomonadota</taxon>
        <taxon>Gammaproteobacteria</taxon>
        <taxon>Enterobacterales</taxon>
        <taxon>Erwiniaceae</taxon>
        <taxon>Erwinia</taxon>
    </lineage>
</organism>
<comment type="catalytic activity">
    <reaction evidence="10">
        <text>apo-[aryl-carrier protein] + CoA = holo-[aryl-carrier protein] + adenosine 3',5'-bisphosphate + H(+)</text>
        <dbReference type="Rhea" id="RHEA:48404"/>
        <dbReference type="Rhea" id="RHEA-COMP:15903"/>
        <dbReference type="Rhea" id="RHEA-COMP:17557"/>
        <dbReference type="ChEBI" id="CHEBI:15378"/>
        <dbReference type="ChEBI" id="CHEBI:29999"/>
        <dbReference type="ChEBI" id="CHEBI:57287"/>
        <dbReference type="ChEBI" id="CHEBI:58343"/>
        <dbReference type="ChEBI" id="CHEBI:64479"/>
    </reaction>
</comment>
<dbReference type="InterPro" id="IPR008278">
    <property type="entry name" value="4-PPantetheinyl_Trfase_dom"/>
</dbReference>
<comment type="caution">
    <text evidence="14">The sequence shown here is derived from an EMBL/GenBank/DDBJ whole genome shotgun (WGS) entry which is preliminary data.</text>
</comment>
<keyword evidence="15" id="KW-1185">Reference proteome</keyword>
<evidence type="ECO:0000313" key="15">
    <source>
        <dbReference type="Proteomes" id="UP001554567"/>
    </source>
</evidence>
<evidence type="ECO:0000256" key="9">
    <source>
        <dbReference type="ARBA" id="ARBA00031996"/>
    </source>
</evidence>
<evidence type="ECO:0000256" key="6">
    <source>
        <dbReference type="ARBA" id="ARBA00022679"/>
    </source>
</evidence>
<dbReference type="RefSeq" id="WP_367167780.1">
    <property type="nucleotide sequence ID" value="NZ_JBFKZN010000006.1"/>
</dbReference>
<dbReference type="PANTHER" id="PTHR38096:SF1">
    <property type="entry name" value="ENTEROBACTIN SYNTHASE COMPONENT D"/>
    <property type="match status" value="1"/>
</dbReference>
<dbReference type="SUPFAM" id="SSF56214">
    <property type="entry name" value="4'-phosphopantetheinyl transferase"/>
    <property type="match status" value="1"/>
</dbReference>
<evidence type="ECO:0000256" key="5">
    <source>
        <dbReference type="ARBA" id="ARBA00019087"/>
    </source>
</evidence>
<evidence type="ECO:0000259" key="12">
    <source>
        <dbReference type="Pfam" id="PF01648"/>
    </source>
</evidence>
<dbReference type="PANTHER" id="PTHR38096">
    <property type="entry name" value="ENTEROBACTIN SYNTHASE COMPONENT D"/>
    <property type="match status" value="1"/>
</dbReference>
<keyword evidence="6 14" id="KW-0808">Transferase</keyword>